<accession>A0A533QL90</accession>
<dbReference type="Proteomes" id="UP000319783">
    <property type="component" value="Unassembled WGS sequence"/>
</dbReference>
<evidence type="ECO:0000313" key="2">
    <source>
        <dbReference type="Proteomes" id="UP000319783"/>
    </source>
</evidence>
<comment type="caution">
    <text evidence="1">The sequence shown here is derived from an EMBL/GenBank/DDBJ whole genome shotgun (WGS) entry which is preliminary data.</text>
</comment>
<evidence type="ECO:0000313" key="1">
    <source>
        <dbReference type="EMBL" id="TLD41330.1"/>
    </source>
</evidence>
<reference evidence="1 2" key="1">
    <citation type="submission" date="2019-04" db="EMBL/GenBank/DDBJ databases">
        <title>Genome of a novel bacterium Candidatus Jettenia ecosi reconstructed from metagenome of an anammox bioreactor.</title>
        <authorList>
            <person name="Mardanov A.V."/>
            <person name="Beletsky A.V."/>
            <person name="Ravin N.V."/>
            <person name="Botchkova E.A."/>
            <person name="Litti Y.V."/>
            <person name="Nozhevnikova A.N."/>
        </authorList>
    </citation>
    <scope>NUCLEOTIDE SEQUENCE [LARGE SCALE GENOMIC DNA]</scope>
    <source>
        <strain evidence="1">J2</strain>
    </source>
</reference>
<dbReference type="EMBL" id="SULG01000052">
    <property type="protein sequence ID" value="TLD41330.1"/>
    <property type="molecule type" value="Genomic_DNA"/>
</dbReference>
<organism evidence="1 2">
    <name type="scientific">Candidatus Jettenia ecosi</name>
    <dbReference type="NCBI Taxonomy" id="2494326"/>
    <lineage>
        <taxon>Bacteria</taxon>
        <taxon>Pseudomonadati</taxon>
        <taxon>Planctomycetota</taxon>
        <taxon>Candidatus Brocadiia</taxon>
        <taxon>Candidatus Brocadiales</taxon>
        <taxon>Candidatus Brocadiaceae</taxon>
        <taxon>Candidatus Jettenia</taxon>
    </lineage>
</organism>
<dbReference type="AlphaFoldDB" id="A0A533QL90"/>
<proteinExistence type="predicted"/>
<gene>
    <name evidence="1" type="ORF">JETT_2390</name>
</gene>
<protein>
    <submittedName>
        <fullName evidence="1">Uncharacterized protein</fullName>
    </submittedName>
</protein>
<name>A0A533QL90_9BACT</name>
<sequence length="52" mass="5730">MRGHGLPVPPGLELSKNLTVSIWNHLKTERGFRTEIGFGIASIVISKQNVTE</sequence>